<evidence type="ECO:0000256" key="9">
    <source>
        <dbReference type="ARBA" id="ARBA00023136"/>
    </source>
</evidence>
<dbReference type="AlphaFoldDB" id="A0AAW6RLB0"/>
<keyword evidence="12" id="KW-1133">Transmembrane helix</keyword>
<gene>
    <name evidence="13" type="primary">gspN</name>
    <name evidence="13" type="ORF">QB898_07465</name>
</gene>
<feature type="transmembrane region" description="Helical" evidence="12">
    <location>
        <begin position="49"/>
        <end position="68"/>
    </location>
</feature>
<organism evidence="13 14">
    <name type="scientific">Ottowia cancrivicina</name>
    <dbReference type="NCBI Taxonomy" id="3040346"/>
    <lineage>
        <taxon>Bacteria</taxon>
        <taxon>Pseudomonadati</taxon>
        <taxon>Pseudomonadota</taxon>
        <taxon>Betaproteobacteria</taxon>
        <taxon>Burkholderiales</taxon>
        <taxon>Comamonadaceae</taxon>
        <taxon>Ottowia</taxon>
    </lineage>
</organism>
<evidence type="ECO:0000256" key="3">
    <source>
        <dbReference type="ARBA" id="ARBA00021563"/>
    </source>
</evidence>
<keyword evidence="5" id="KW-1003">Cell membrane</keyword>
<comment type="subcellular location">
    <subcellularLocation>
        <location evidence="1">Cell inner membrane</location>
    </subcellularLocation>
</comment>
<evidence type="ECO:0000256" key="7">
    <source>
        <dbReference type="ARBA" id="ARBA00022692"/>
    </source>
</evidence>
<name>A0AAW6RLB0_9BURK</name>
<evidence type="ECO:0000256" key="1">
    <source>
        <dbReference type="ARBA" id="ARBA00004533"/>
    </source>
</evidence>
<dbReference type="InterPro" id="IPR022792">
    <property type="entry name" value="T2SS_protein-GspN"/>
</dbReference>
<dbReference type="GO" id="GO:0015628">
    <property type="term" value="P:protein secretion by the type II secretion system"/>
    <property type="evidence" value="ECO:0007669"/>
    <property type="project" value="InterPro"/>
</dbReference>
<keyword evidence="4" id="KW-0813">Transport</keyword>
<keyword evidence="6" id="KW-0997">Cell inner membrane</keyword>
<evidence type="ECO:0000256" key="2">
    <source>
        <dbReference type="ARBA" id="ARBA00007208"/>
    </source>
</evidence>
<dbReference type="RefSeq" id="WP_102283147.1">
    <property type="nucleotide sequence ID" value="NZ_JARVII010000013.1"/>
</dbReference>
<evidence type="ECO:0000313" key="14">
    <source>
        <dbReference type="Proteomes" id="UP001237156"/>
    </source>
</evidence>
<keyword evidence="14" id="KW-1185">Reference proteome</keyword>
<comment type="caution">
    <text evidence="13">The sequence shown here is derived from an EMBL/GenBank/DDBJ whole genome shotgun (WGS) entry which is preliminary data.</text>
</comment>
<accession>A0AAW6RLB0</accession>
<evidence type="ECO:0000256" key="12">
    <source>
        <dbReference type="SAM" id="Phobius"/>
    </source>
</evidence>
<feature type="region of interest" description="Disordered" evidence="11">
    <location>
        <begin position="1"/>
        <end position="26"/>
    </location>
</feature>
<reference evidence="13 14" key="1">
    <citation type="submission" date="2023-04" db="EMBL/GenBank/DDBJ databases">
        <title>Ottowia paracancer sp. nov., isolated from human stomach.</title>
        <authorList>
            <person name="Song Y."/>
        </authorList>
    </citation>
    <scope>NUCLEOTIDE SEQUENCE [LARGE SCALE GENOMIC DNA]</scope>
    <source>
        <strain evidence="13 14">10c7w1</strain>
    </source>
</reference>
<evidence type="ECO:0000256" key="6">
    <source>
        <dbReference type="ARBA" id="ARBA00022519"/>
    </source>
</evidence>
<evidence type="ECO:0000256" key="8">
    <source>
        <dbReference type="ARBA" id="ARBA00022927"/>
    </source>
</evidence>
<evidence type="ECO:0000256" key="10">
    <source>
        <dbReference type="ARBA" id="ARBA00030772"/>
    </source>
</evidence>
<dbReference type="GO" id="GO:0005886">
    <property type="term" value="C:plasma membrane"/>
    <property type="evidence" value="ECO:0007669"/>
    <property type="project" value="UniProtKB-SubCell"/>
</dbReference>
<evidence type="ECO:0000256" key="11">
    <source>
        <dbReference type="SAM" id="MobiDB-lite"/>
    </source>
</evidence>
<evidence type="ECO:0000256" key="4">
    <source>
        <dbReference type="ARBA" id="ARBA00022448"/>
    </source>
</evidence>
<dbReference type="GO" id="GO:0015627">
    <property type="term" value="C:type II protein secretion system complex"/>
    <property type="evidence" value="ECO:0007669"/>
    <property type="project" value="InterPro"/>
</dbReference>
<keyword evidence="8" id="KW-0653">Protein transport</keyword>
<protein>
    <recommendedName>
        <fullName evidence="3">Type II secretion system protein N</fullName>
    </recommendedName>
    <alternativeName>
        <fullName evidence="10">General secretion pathway protein N</fullName>
    </alternativeName>
</protein>
<dbReference type="Proteomes" id="UP001237156">
    <property type="component" value="Unassembled WGS sequence"/>
</dbReference>
<comment type="similarity">
    <text evidence="2">Belongs to the GSP N family.</text>
</comment>
<evidence type="ECO:0000313" key="13">
    <source>
        <dbReference type="EMBL" id="MDG9699547.1"/>
    </source>
</evidence>
<evidence type="ECO:0000256" key="5">
    <source>
        <dbReference type="ARBA" id="ARBA00022475"/>
    </source>
</evidence>
<sequence>MSRRKPRFADFAPSGHSGFGHSEFPSGFSPSQLGAGRARPALARPRPRAPWRSALAGAFIGLAVTLVWQAPARWLAAAVRAGSGGMVQLAEPYGTVWRGSARLMLAGGEGSRGRVALPGRVQWQLSPGWLAASVRLQADCCTPQGPLAARVRWQWGGVQVAVEDGQSAWPAALLAGLGTLWNTVQLQGDITLRTHGLSFGWVQGRLHLQGQAGATARQVASRLSPLKPLGSYSVTLTGGETPSLSLSSLPGSALLLSGSGQWVGQRLRFTGQAEATPGTEAQLLNLLNILGRRQDNKAVITFG</sequence>
<keyword evidence="9 12" id="KW-0472">Membrane</keyword>
<keyword evidence="7 12" id="KW-0812">Transmembrane</keyword>
<dbReference type="Pfam" id="PF01203">
    <property type="entry name" value="T2SSN"/>
    <property type="match status" value="1"/>
</dbReference>
<proteinExistence type="inferred from homology"/>
<dbReference type="EMBL" id="JARVII010000013">
    <property type="protein sequence ID" value="MDG9699547.1"/>
    <property type="molecule type" value="Genomic_DNA"/>
</dbReference>